<dbReference type="SMART" id="SM01114">
    <property type="entry name" value="CXC"/>
    <property type="match status" value="2"/>
</dbReference>
<dbReference type="PROSITE" id="PS51634">
    <property type="entry name" value="CRC"/>
    <property type="match status" value="1"/>
</dbReference>
<sequence>REDSKIPFLPGNNEDVEALVDTLTIDGATLNETNLSTLSSSDIQQLAQLSHELHLSNEMETDEPEVIIETVEETGQVEEDVMQTEIGAHEIEIETERVPSPEEILPDVKTKTATLPPLRPLTIAPKPTKVPIAMKPVPGQQLLFLQGASSNQAIKLVSSQGQELNLTNFSLGRPVAIKPAVKTVTTQGNIALVQSKQVVMKKILTSAQKTASKPTTTFTNKQGHIMVVQKTDQVKLLPSQTTMPSPTKTITLQQAQEMGLITTTKVLPQAQSTPKHAVVLNKPGPKAIKIVPQVGQTQLLTGLNSQKTVAVNQIKSPTKILPATQTTSTGKVPQRIIFKSAGTGHTILPSAQIIQVAGTQALSTGQLHQINIPGKGMQYIKFVTATNAETLPSTASTISTVKTSVQSSPTNIVLSELKPAANIAPKPLKSIAAKSAAVTTSQVVMLPNYVQSQLNSKVPIPMRHTPVSKQVPIENAITSMTPAEANLESNGMRPRKPCNCTKSQCLKLYCDCFANGEFCYMCNCMNCFNNLENEDHRQRAIKTCLERNPNAFRPKIGKAKDVTGDSSIRKHTKGCNCKRSGCLKNYCECYEAKIACSNNCKCVGCRNIEDSMEKKGLRSTLDDSFHQQQSGKMTPARDAVQFRPRRTSNSRQAINFITDDVIEATSQCMLTISDSGEANMQDEEVTKSQIIQEFGRCLKEIIDYSMLHN</sequence>
<organism evidence="6 7">
    <name type="scientific">Asbolus verrucosus</name>
    <name type="common">Desert ironclad beetle</name>
    <dbReference type="NCBI Taxonomy" id="1661398"/>
    <lineage>
        <taxon>Eukaryota</taxon>
        <taxon>Metazoa</taxon>
        <taxon>Ecdysozoa</taxon>
        <taxon>Arthropoda</taxon>
        <taxon>Hexapoda</taxon>
        <taxon>Insecta</taxon>
        <taxon>Pterygota</taxon>
        <taxon>Neoptera</taxon>
        <taxon>Endopterygota</taxon>
        <taxon>Coleoptera</taxon>
        <taxon>Polyphaga</taxon>
        <taxon>Cucujiformia</taxon>
        <taxon>Tenebrionidae</taxon>
        <taxon>Pimeliinae</taxon>
        <taxon>Asbolus</taxon>
    </lineage>
</organism>
<dbReference type="EMBL" id="QDEB01073786">
    <property type="protein sequence ID" value="RZC35137.1"/>
    <property type="molecule type" value="Genomic_DNA"/>
</dbReference>
<comment type="caution">
    <text evidence="6">The sequence shown here is derived from an EMBL/GenBank/DDBJ whole genome shotgun (WGS) entry which is preliminary data.</text>
</comment>
<feature type="region of interest" description="Disordered" evidence="4">
    <location>
        <begin position="625"/>
        <end position="647"/>
    </location>
</feature>
<dbReference type="GO" id="GO:0006355">
    <property type="term" value="P:regulation of DNA-templated transcription"/>
    <property type="evidence" value="ECO:0007669"/>
    <property type="project" value="TreeGrafter"/>
</dbReference>
<gene>
    <name evidence="6" type="ORF">BDFB_003272</name>
</gene>
<dbReference type="GO" id="GO:0005634">
    <property type="term" value="C:nucleus"/>
    <property type="evidence" value="ECO:0007669"/>
    <property type="project" value="UniProtKB-SubCell"/>
</dbReference>
<proteinExistence type="inferred from homology"/>
<dbReference type="AlphaFoldDB" id="A0A482VS66"/>
<comment type="similarity">
    <text evidence="2">Belongs to the lin-54 family.</text>
</comment>
<evidence type="ECO:0000259" key="5">
    <source>
        <dbReference type="PROSITE" id="PS51634"/>
    </source>
</evidence>
<evidence type="ECO:0000313" key="6">
    <source>
        <dbReference type="EMBL" id="RZC35137.1"/>
    </source>
</evidence>
<feature type="domain" description="CRC" evidence="5">
    <location>
        <begin position="494"/>
        <end position="610"/>
    </location>
</feature>
<keyword evidence="3" id="KW-0539">Nucleus</keyword>
<dbReference type="OrthoDB" id="6283463at2759"/>
<dbReference type="Pfam" id="PF03638">
    <property type="entry name" value="TCR"/>
    <property type="match status" value="2"/>
</dbReference>
<comment type="subcellular location">
    <subcellularLocation>
        <location evidence="1">Nucleus</location>
    </subcellularLocation>
</comment>
<dbReference type="InterPro" id="IPR028307">
    <property type="entry name" value="Lin-54_fam"/>
</dbReference>
<dbReference type="PANTHER" id="PTHR12446:SF34">
    <property type="entry name" value="PROTEIN LIN-54 HOMOLOG"/>
    <property type="match status" value="1"/>
</dbReference>
<accession>A0A482VS66</accession>
<name>A0A482VS66_ASBVE</name>
<evidence type="ECO:0000256" key="4">
    <source>
        <dbReference type="SAM" id="MobiDB-lite"/>
    </source>
</evidence>
<feature type="non-terminal residue" evidence="6">
    <location>
        <position position="1"/>
    </location>
</feature>
<evidence type="ECO:0000256" key="3">
    <source>
        <dbReference type="ARBA" id="ARBA00023242"/>
    </source>
</evidence>
<reference evidence="6 7" key="1">
    <citation type="submission" date="2017-03" db="EMBL/GenBank/DDBJ databases">
        <title>Genome of the blue death feigning beetle - Asbolus verrucosus.</title>
        <authorList>
            <person name="Rider S.D."/>
        </authorList>
    </citation>
    <scope>NUCLEOTIDE SEQUENCE [LARGE SCALE GENOMIC DNA]</scope>
    <source>
        <strain evidence="6">Butters</strain>
        <tissue evidence="6">Head and leg muscle</tissue>
    </source>
</reference>
<keyword evidence="7" id="KW-1185">Reference proteome</keyword>
<evidence type="ECO:0000256" key="1">
    <source>
        <dbReference type="ARBA" id="ARBA00004123"/>
    </source>
</evidence>
<dbReference type="STRING" id="1661398.A0A482VS66"/>
<evidence type="ECO:0000256" key="2">
    <source>
        <dbReference type="ARBA" id="ARBA00007267"/>
    </source>
</evidence>
<dbReference type="PANTHER" id="PTHR12446">
    <property type="entry name" value="TESMIN/TSO1-RELATED"/>
    <property type="match status" value="1"/>
</dbReference>
<dbReference type="InterPro" id="IPR033467">
    <property type="entry name" value="Tesmin/TSO1-like_CXC"/>
</dbReference>
<evidence type="ECO:0000313" key="7">
    <source>
        <dbReference type="Proteomes" id="UP000292052"/>
    </source>
</evidence>
<dbReference type="Proteomes" id="UP000292052">
    <property type="component" value="Unassembled WGS sequence"/>
</dbReference>
<dbReference type="InterPro" id="IPR005172">
    <property type="entry name" value="CRC"/>
</dbReference>
<protein>
    <submittedName>
        <fullName evidence="6">Lin-54-like</fullName>
    </submittedName>
</protein>